<feature type="transmembrane region" description="Helical" evidence="6">
    <location>
        <begin position="166"/>
        <end position="189"/>
    </location>
</feature>
<feature type="transmembrane region" description="Helical" evidence="6">
    <location>
        <begin position="195"/>
        <end position="215"/>
    </location>
</feature>
<evidence type="ECO:0000256" key="5">
    <source>
        <dbReference type="ARBA" id="ARBA00023136"/>
    </source>
</evidence>
<feature type="transmembrane region" description="Helical" evidence="6">
    <location>
        <begin position="96"/>
        <end position="123"/>
    </location>
</feature>
<reference evidence="7 8" key="1">
    <citation type="submission" date="2019-08" db="EMBL/GenBank/DDBJ databases">
        <title>In-depth cultivation of the pig gut microbiome towards novel bacterial diversity and tailored functional studies.</title>
        <authorList>
            <person name="Wylensek D."/>
            <person name="Hitch T.C.A."/>
            <person name="Clavel T."/>
        </authorList>
    </citation>
    <scope>NUCLEOTIDE SEQUENCE [LARGE SCALE GENOMIC DNA]</scope>
    <source>
        <strain evidence="7 8">WCA-SAB-591-4A-A</strain>
    </source>
</reference>
<evidence type="ECO:0000256" key="3">
    <source>
        <dbReference type="ARBA" id="ARBA00022692"/>
    </source>
</evidence>
<dbReference type="AlphaFoldDB" id="A0A6N7WXY3"/>
<keyword evidence="8" id="KW-1185">Reference proteome</keyword>
<evidence type="ECO:0000313" key="8">
    <source>
        <dbReference type="Proteomes" id="UP000440713"/>
    </source>
</evidence>
<keyword evidence="2" id="KW-1003">Cell membrane</keyword>
<dbReference type="GO" id="GO:0042910">
    <property type="term" value="F:xenobiotic transmembrane transporter activity"/>
    <property type="evidence" value="ECO:0007669"/>
    <property type="project" value="InterPro"/>
</dbReference>
<evidence type="ECO:0000256" key="4">
    <source>
        <dbReference type="ARBA" id="ARBA00022989"/>
    </source>
</evidence>
<name>A0A6N7WXY3_9FIRM</name>
<dbReference type="InterPro" id="IPR002528">
    <property type="entry name" value="MATE_fam"/>
</dbReference>
<dbReference type="PANTHER" id="PTHR43823:SF3">
    <property type="entry name" value="MULTIDRUG EXPORT PROTEIN MEPA"/>
    <property type="match status" value="1"/>
</dbReference>
<keyword evidence="4 6" id="KW-1133">Transmembrane helix</keyword>
<feature type="transmembrane region" description="Helical" evidence="6">
    <location>
        <begin position="12"/>
        <end position="33"/>
    </location>
</feature>
<keyword evidence="5 6" id="KW-0472">Membrane</keyword>
<accession>A0A6N7WXY3</accession>
<proteinExistence type="predicted"/>
<dbReference type="EMBL" id="VUNE01000001">
    <property type="protein sequence ID" value="MST61648.1"/>
    <property type="molecule type" value="Genomic_DNA"/>
</dbReference>
<evidence type="ECO:0000256" key="6">
    <source>
        <dbReference type="SAM" id="Phobius"/>
    </source>
</evidence>
<dbReference type="RefSeq" id="WP_154537046.1">
    <property type="nucleotide sequence ID" value="NZ_VUNE01000001.1"/>
</dbReference>
<protein>
    <recommendedName>
        <fullName evidence="9">MATE family efflux transporter</fullName>
    </recommendedName>
</protein>
<dbReference type="Proteomes" id="UP000440713">
    <property type="component" value="Unassembled WGS sequence"/>
</dbReference>
<feature type="transmembrane region" description="Helical" evidence="6">
    <location>
        <begin position="135"/>
        <end position="154"/>
    </location>
</feature>
<comment type="caution">
    <text evidence="7">The sequence shown here is derived from an EMBL/GenBank/DDBJ whole genome shotgun (WGS) entry which is preliminary data.</text>
</comment>
<dbReference type="PANTHER" id="PTHR43823">
    <property type="entry name" value="SPORULATION PROTEIN YKVU"/>
    <property type="match status" value="1"/>
</dbReference>
<comment type="subcellular location">
    <subcellularLocation>
        <location evidence="1">Cell membrane</location>
        <topology evidence="1">Multi-pass membrane protein</topology>
    </subcellularLocation>
</comment>
<dbReference type="Pfam" id="PF01554">
    <property type="entry name" value="MatE"/>
    <property type="match status" value="1"/>
</dbReference>
<evidence type="ECO:0000313" key="7">
    <source>
        <dbReference type="EMBL" id="MST61648.1"/>
    </source>
</evidence>
<evidence type="ECO:0000256" key="1">
    <source>
        <dbReference type="ARBA" id="ARBA00004651"/>
    </source>
</evidence>
<gene>
    <name evidence="7" type="ORF">FYJ71_01495</name>
</gene>
<dbReference type="GO" id="GO:0015297">
    <property type="term" value="F:antiporter activity"/>
    <property type="evidence" value="ECO:0007669"/>
    <property type="project" value="InterPro"/>
</dbReference>
<evidence type="ECO:0008006" key="9">
    <source>
        <dbReference type="Google" id="ProtNLM"/>
    </source>
</evidence>
<dbReference type="InterPro" id="IPR051327">
    <property type="entry name" value="MATE_MepA_subfamily"/>
</dbReference>
<feature type="transmembrane region" description="Helical" evidence="6">
    <location>
        <begin position="53"/>
        <end position="76"/>
    </location>
</feature>
<evidence type="ECO:0000256" key="2">
    <source>
        <dbReference type="ARBA" id="ARBA00022475"/>
    </source>
</evidence>
<sequence length="245" mass="26179">MNELGTEKIGKLIKKFAVPCVISMIVAALYNIVDQIFIGWSSAGANGNAATNVVYPFTVVALAISLLIGDGAAANFSLSCGANESNSANKSIGNGLVLLIIISVLLSAIGFVLCDKILVLFGGNKAEKIMWGYAQSYYLIICTGLPFYMIGQGLNASIRSDGAPKYAMFSTLIGAIINIVLDPIFIFVFDMGVRGAAIATIIGQIFTFLISIVYLKIGKNFVLSKESLFINGKTVKKIIYLGWLH</sequence>
<keyword evidence="3 6" id="KW-0812">Transmembrane</keyword>
<organism evidence="7 8">
    <name type="scientific">Peptostreptococcus porci</name>
    <dbReference type="NCBI Taxonomy" id="2652282"/>
    <lineage>
        <taxon>Bacteria</taxon>
        <taxon>Bacillati</taxon>
        <taxon>Bacillota</taxon>
        <taxon>Clostridia</taxon>
        <taxon>Peptostreptococcales</taxon>
        <taxon>Peptostreptococcaceae</taxon>
        <taxon>Peptostreptococcus</taxon>
    </lineage>
</organism>
<dbReference type="GO" id="GO:0005886">
    <property type="term" value="C:plasma membrane"/>
    <property type="evidence" value="ECO:0007669"/>
    <property type="project" value="UniProtKB-SubCell"/>
</dbReference>